<proteinExistence type="predicted"/>
<dbReference type="EMBL" id="CM047582">
    <property type="protein sequence ID" value="KAI9914860.1"/>
    <property type="molecule type" value="Genomic_DNA"/>
</dbReference>
<evidence type="ECO:0000313" key="2">
    <source>
        <dbReference type="Proteomes" id="UP001163321"/>
    </source>
</evidence>
<protein>
    <submittedName>
        <fullName evidence="1">Uncharacterized protein</fullName>
    </submittedName>
</protein>
<reference evidence="1 2" key="1">
    <citation type="journal article" date="2022" name="bioRxiv">
        <title>The genome of the oomycete Peronosclerospora sorghi, a cosmopolitan pathogen of maize and sorghum, is inflated with dispersed pseudogenes.</title>
        <authorList>
            <person name="Fletcher K."/>
            <person name="Martin F."/>
            <person name="Isakeit T."/>
            <person name="Cavanaugh K."/>
            <person name="Magill C."/>
            <person name="Michelmore R."/>
        </authorList>
    </citation>
    <scope>NUCLEOTIDE SEQUENCE [LARGE SCALE GENOMIC DNA]</scope>
    <source>
        <strain evidence="1">P6</strain>
    </source>
</reference>
<gene>
    <name evidence="1" type="ORF">PsorP6_008576</name>
</gene>
<organism evidence="1 2">
    <name type="scientific">Peronosclerospora sorghi</name>
    <dbReference type="NCBI Taxonomy" id="230839"/>
    <lineage>
        <taxon>Eukaryota</taxon>
        <taxon>Sar</taxon>
        <taxon>Stramenopiles</taxon>
        <taxon>Oomycota</taxon>
        <taxon>Peronosporomycetes</taxon>
        <taxon>Peronosporales</taxon>
        <taxon>Peronosporaceae</taxon>
        <taxon>Peronosclerospora</taxon>
    </lineage>
</organism>
<accession>A0ACC0W7Q8</accession>
<sequence length="60" mass="6904">MGRANVRYAYKKAKDKLFEVARRAMHLKHVAESKAPWEDYVDAFGQLPDDVEAVRISVIL</sequence>
<name>A0ACC0W7Q8_9STRA</name>
<comment type="caution">
    <text evidence="1">The sequence shown here is derived from an EMBL/GenBank/DDBJ whole genome shotgun (WGS) entry which is preliminary data.</text>
</comment>
<evidence type="ECO:0000313" key="1">
    <source>
        <dbReference type="EMBL" id="KAI9914860.1"/>
    </source>
</evidence>
<keyword evidence="2" id="KW-1185">Reference proteome</keyword>
<dbReference type="Proteomes" id="UP001163321">
    <property type="component" value="Chromosome 3"/>
</dbReference>